<keyword evidence="2" id="KW-1185">Reference proteome</keyword>
<dbReference type="RefSeq" id="WP_085870049.1">
    <property type="nucleotide sequence ID" value="NZ_FWFQ01000046.1"/>
</dbReference>
<dbReference type="EMBL" id="FWFQ01000046">
    <property type="protein sequence ID" value="SLN67898.1"/>
    <property type="molecule type" value="Genomic_DNA"/>
</dbReference>
<dbReference type="InterPro" id="IPR050194">
    <property type="entry name" value="Glycosyltransferase_grp1"/>
</dbReference>
<dbReference type="Pfam" id="PF13692">
    <property type="entry name" value="Glyco_trans_1_4"/>
    <property type="match status" value="1"/>
</dbReference>
<name>A0A1Y5TMY9_9RHOB</name>
<accession>A0A1Y5TMY9</accession>
<evidence type="ECO:0000313" key="1">
    <source>
        <dbReference type="EMBL" id="SLN67898.1"/>
    </source>
</evidence>
<dbReference type="PANTHER" id="PTHR45947">
    <property type="entry name" value="SULFOQUINOVOSYL TRANSFERASE SQD2"/>
    <property type="match status" value="1"/>
</dbReference>
<dbReference type="SUPFAM" id="SSF53756">
    <property type="entry name" value="UDP-Glycosyltransferase/glycogen phosphorylase"/>
    <property type="match status" value="1"/>
</dbReference>
<dbReference type="EC" id="2.4.1.57" evidence="1"/>
<dbReference type="GO" id="GO:0016757">
    <property type="term" value="F:glycosyltransferase activity"/>
    <property type="evidence" value="ECO:0007669"/>
    <property type="project" value="UniProtKB-KW"/>
</dbReference>
<gene>
    <name evidence="1" type="primary">pimA</name>
    <name evidence="1" type="ORF">PSA7680_03585</name>
</gene>
<sequence length="344" mass="37263">MTKQQILHLMDDTTAGGVMRVVDYITGCPAIGEEAEHRVHVLPRRGAILPPQTGVDVIVSHLTVSWRALPALIALRAMHPAATLIHVEHSYTAGFAARKVRHMGRFCTLLRTAYAMMDGIVAVSRDQRDWMLREKLARREKLFHISPCVDLADFTALPAPEGAPRVFGLIGRLHEQKGFATAINAFKATRNPALRLKIFGAGPLEEELKALAEGDARISFEGFRAAPAQAMAEVDCVLMPSRWEAFGLVAQEGLAAGRTVLVADVDGLRDQIADGALKVEVGTCAAWQDAIETVASGAFADRPRPVLQGEARFAARWLQMLDTLRPAQADLQTGTQAQAAPLAA</sequence>
<dbReference type="OrthoDB" id="529131at2"/>
<protein>
    <submittedName>
        <fullName evidence="1">GDP-mannose-dependent alpha-(1-2)-phosphatidylinositol mannosyltransferase</fullName>
        <ecNumber evidence="1">2.4.1.57</ecNumber>
    </submittedName>
</protein>
<dbReference type="Gene3D" id="3.40.50.2000">
    <property type="entry name" value="Glycogen Phosphorylase B"/>
    <property type="match status" value="2"/>
</dbReference>
<dbReference type="PANTHER" id="PTHR45947:SF3">
    <property type="entry name" value="SULFOQUINOVOSYL TRANSFERASE SQD2"/>
    <property type="match status" value="1"/>
</dbReference>
<keyword evidence="1" id="KW-0328">Glycosyltransferase</keyword>
<organism evidence="1 2">
    <name type="scientific">Pseudoruegeria aquimaris</name>
    <dbReference type="NCBI Taxonomy" id="393663"/>
    <lineage>
        <taxon>Bacteria</taxon>
        <taxon>Pseudomonadati</taxon>
        <taxon>Pseudomonadota</taxon>
        <taxon>Alphaproteobacteria</taxon>
        <taxon>Rhodobacterales</taxon>
        <taxon>Roseobacteraceae</taxon>
        <taxon>Pseudoruegeria</taxon>
    </lineage>
</organism>
<dbReference type="AlphaFoldDB" id="A0A1Y5TMY9"/>
<evidence type="ECO:0000313" key="2">
    <source>
        <dbReference type="Proteomes" id="UP000193409"/>
    </source>
</evidence>
<proteinExistence type="predicted"/>
<keyword evidence="1" id="KW-0808">Transferase</keyword>
<dbReference type="Proteomes" id="UP000193409">
    <property type="component" value="Unassembled WGS sequence"/>
</dbReference>
<reference evidence="1 2" key="1">
    <citation type="submission" date="2017-03" db="EMBL/GenBank/DDBJ databases">
        <authorList>
            <person name="Afonso C.L."/>
            <person name="Miller P.J."/>
            <person name="Scott M.A."/>
            <person name="Spackman E."/>
            <person name="Goraichik I."/>
            <person name="Dimitrov K.M."/>
            <person name="Suarez D.L."/>
            <person name="Swayne D.E."/>
        </authorList>
    </citation>
    <scope>NUCLEOTIDE SEQUENCE [LARGE SCALE GENOMIC DNA]</scope>
    <source>
        <strain evidence="1 2">CECT 7680</strain>
    </source>
</reference>